<dbReference type="GO" id="GO:0005886">
    <property type="term" value="C:plasma membrane"/>
    <property type="evidence" value="ECO:0007669"/>
    <property type="project" value="TreeGrafter"/>
</dbReference>
<keyword evidence="1" id="KW-0812">Transmembrane</keyword>
<dbReference type="PANTHER" id="PTHR42709">
    <property type="entry name" value="ALKALINE PHOSPHATASE LIKE PROTEIN"/>
    <property type="match status" value="1"/>
</dbReference>
<protein>
    <recommendedName>
        <fullName evidence="2">VTT domain-containing protein</fullName>
    </recommendedName>
</protein>
<evidence type="ECO:0000259" key="2">
    <source>
        <dbReference type="Pfam" id="PF09335"/>
    </source>
</evidence>
<proteinExistence type="predicted"/>
<feature type="domain" description="VTT" evidence="2">
    <location>
        <begin position="36"/>
        <end position="144"/>
    </location>
</feature>
<accession>A0A2K5AP25</accession>
<dbReference type="Proteomes" id="UP000236248">
    <property type="component" value="Chromosome NCAV"/>
</dbReference>
<dbReference type="KEGG" id="ncv:NCAV_0198"/>
<feature type="transmembrane region" description="Helical" evidence="1">
    <location>
        <begin position="170"/>
        <end position="185"/>
    </location>
</feature>
<dbReference type="PANTHER" id="PTHR42709:SF11">
    <property type="entry name" value="DEDA FAMILY PROTEIN"/>
    <property type="match status" value="1"/>
</dbReference>
<keyword evidence="4" id="KW-1185">Reference proteome</keyword>
<gene>
    <name evidence="3" type="ORF">NCAV_0198</name>
</gene>
<evidence type="ECO:0000313" key="3">
    <source>
        <dbReference type="EMBL" id="SPC33398.1"/>
    </source>
</evidence>
<feature type="transmembrane region" description="Helical" evidence="1">
    <location>
        <begin position="53"/>
        <end position="76"/>
    </location>
</feature>
<evidence type="ECO:0000313" key="4">
    <source>
        <dbReference type="Proteomes" id="UP000236248"/>
    </source>
</evidence>
<feature type="transmembrane region" description="Helical" evidence="1">
    <location>
        <begin position="21"/>
        <end position="47"/>
    </location>
</feature>
<organism evidence="3 4">
    <name type="scientific">Candidatus Nitrosocaldus cavascurensis</name>
    <dbReference type="NCBI Taxonomy" id="2058097"/>
    <lineage>
        <taxon>Archaea</taxon>
        <taxon>Nitrososphaerota</taxon>
        <taxon>Nitrososphaeria</taxon>
        <taxon>Candidatus Nitrosocaldales</taxon>
        <taxon>Candidatus Nitrosocaldaceae</taxon>
        <taxon>Candidatus Nitrosocaldus</taxon>
    </lineage>
</organism>
<keyword evidence="1" id="KW-0472">Membrane</keyword>
<sequence>MGIVDELLRWTREVFMPIGDVGLFILAFLESSVFPVPPDVLLIALALANPALALYYATIATIGSVLGGVAGYYIGLKGGRRVAKRIFSERMIERADNYFKEYGVWAVLIAAFSPIPYKVFTIASGIFRLSLKGFIIASIIGRGARFYAEGLLIMLWGEQILAFVDENLELISLAIAGAIISYLVLRKRLAREKKRRVG</sequence>
<dbReference type="EMBL" id="LT981265">
    <property type="protein sequence ID" value="SPC33398.1"/>
    <property type="molecule type" value="Genomic_DNA"/>
</dbReference>
<name>A0A2K5AP25_9ARCH</name>
<dbReference type="Pfam" id="PF09335">
    <property type="entry name" value="VTT_dom"/>
    <property type="match status" value="1"/>
</dbReference>
<evidence type="ECO:0000256" key="1">
    <source>
        <dbReference type="SAM" id="Phobius"/>
    </source>
</evidence>
<dbReference type="AlphaFoldDB" id="A0A2K5AP25"/>
<keyword evidence="1" id="KW-1133">Transmembrane helix</keyword>
<dbReference type="InterPro" id="IPR051311">
    <property type="entry name" value="DedA_domain"/>
</dbReference>
<reference evidence="4" key="1">
    <citation type="submission" date="2018-01" db="EMBL/GenBank/DDBJ databases">
        <authorList>
            <person name="Kerou L M."/>
        </authorList>
    </citation>
    <scope>NUCLEOTIDE SEQUENCE [LARGE SCALE GENOMIC DNA]</scope>
    <source>
        <strain evidence="4">SCU2</strain>
    </source>
</reference>
<dbReference type="InterPro" id="IPR032816">
    <property type="entry name" value="VTT_dom"/>
</dbReference>